<dbReference type="InterPro" id="IPR050307">
    <property type="entry name" value="Sterol_Desaturase_Related"/>
</dbReference>
<evidence type="ECO:0000313" key="8">
    <source>
        <dbReference type="EMBL" id="MED6169435.1"/>
    </source>
</evidence>
<protein>
    <recommendedName>
        <fullName evidence="7">Fatty acid hydroxylase domain-containing protein</fullName>
    </recommendedName>
</protein>
<keyword evidence="4 6" id="KW-1133">Transmembrane helix</keyword>
<reference evidence="8 9" key="1">
    <citation type="journal article" date="2023" name="Plants (Basel)">
        <title>Bridging the Gap: Combining Genomics and Transcriptomics Approaches to Understand Stylosanthes scabra, an Orphan Legume from the Brazilian Caatinga.</title>
        <authorList>
            <person name="Ferreira-Neto J.R.C."/>
            <person name="da Silva M.D."/>
            <person name="Binneck E."/>
            <person name="de Melo N.F."/>
            <person name="da Silva R.H."/>
            <person name="de Melo A.L.T.M."/>
            <person name="Pandolfi V."/>
            <person name="Bustamante F.O."/>
            <person name="Brasileiro-Vidal A.C."/>
            <person name="Benko-Iseppon A.M."/>
        </authorList>
    </citation>
    <scope>NUCLEOTIDE SEQUENCE [LARGE SCALE GENOMIC DNA]</scope>
    <source>
        <tissue evidence="8">Leaves</tissue>
    </source>
</reference>
<feature type="domain" description="Fatty acid hydroxylase" evidence="7">
    <location>
        <begin position="132"/>
        <end position="262"/>
    </location>
</feature>
<comment type="caution">
    <text evidence="8">The sequence shown here is derived from an EMBL/GenBank/DDBJ whole genome shotgun (WGS) entry which is preliminary data.</text>
</comment>
<evidence type="ECO:0000256" key="1">
    <source>
        <dbReference type="ARBA" id="ARBA00004370"/>
    </source>
</evidence>
<evidence type="ECO:0000256" key="2">
    <source>
        <dbReference type="ARBA" id="ARBA00009324"/>
    </source>
</evidence>
<keyword evidence="3 6" id="KW-0812">Transmembrane</keyword>
<feature type="transmembrane region" description="Helical" evidence="6">
    <location>
        <begin position="47"/>
        <end position="66"/>
    </location>
</feature>
<evidence type="ECO:0000313" key="9">
    <source>
        <dbReference type="Proteomes" id="UP001341840"/>
    </source>
</evidence>
<evidence type="ECO:0000256" key="4">
    <source>
        <dbReference type="ARBA" id="ARBA00022989"/>
    </source>
</evidence>
<dbReference type="PANTHER" id="PTHR11863">
    <property type="entry name" value="STEROL DESATURASE"/>
    <property type="match status" value="1"/>
</dbReference>
<evidence type="ECO:0000256" key="3">
    <source>
        <dbReference type="ARBA" id="ARBA00022692"/>
    </source>
</evidence>
<organism evidence="8 9">
    <name type="scientific">Stylosanthes scabra</name>
    <dbReference type="NCBI Taxonomy" id="79078"/>
    <lineage>
        <taxon>Eukaryota</taxon>
        <taxon>Viridiplantae</taxon>
        <taxon>Streptophyta</taxon>
        <taxon>Embryophyta</taxon>
        <taxon>Tracheophyta</taxon>
        <taxon>Spermatophyta</taxon>
        <taxon>Magnoliopsida</taxon>
        <taxon>eudicotyledons</taxon>
        <taxon>Gunneridae</taxon>
        <taxon>Pentapetalae</taxon>
        <taxon>rosids</taxon>
        <taxon>fabids</taxon>
        <taxon>Fabales</taxon>
        <taxon>Fabaceae</taxon>
        <taxon>Papilionoideae</taxon>
        <taxon>50 kb inversion clade</taxon>
        <taxon>dalbergioids sensu lato</taxon>
        <taxon>Dalbergieae</taxon>
        <taxon>Pterocarpus clade</taxon>
        <taxon>Stylosanthes</taxon>
    </lineage>
</organism>
<keyword evidence="5 6" id="KW-0472">Membrane</keyword>
<gene>
    <name evidence="8" type="ORF">PIB30_021233</name>
</gene>
<name>A0ABU6V9M6_9FABA</name>
<dbReference type="Proteomes" id="UP001341840">
    <property type="component" value="Unassembled WGS sequence"/>
</dbReference>
<sequence>MDNQSSYLQLFTGDGDFYNRILLGTLMPEWLWVPLPRFFQTWLRNYMGGVIMYFVPSFLWCFYLYYLKSNVYVPKDAIPSRKAMVKQIQISMRGLPWYSLLPTVEEYVTESGWTRCFPRVHHVGWLHYVFYVALYLVLVEFGIYWMHKLLHDIKPLYKHLHATHHIYNKHNNLSPFAGLAFHPLDGILQALPHSISLFIMPMHFTTHLMILFMGGIWTANIHDCINAKFWPIMGSGYHTVHHVTYRHNYGHFTIWMDWMFGTLAEPYDDDKEDD</sequence>
<evidence type="ECO:0000259" key="7">
    <source>
        <dbReference type="Pfam" id="PF04116"/>
    </source>
</evidence>
<comment type="similarity">
    <text evidence="2">Belongs to the sterol desaturase family.</text>
</comment>
<dbReference type="InterPro" id="IPR006694">
    <property type="entry name" value="Fatty_acid_hydroxylase"/>
</dbReference>
<proteinExistence type="inferred from homology"/>
<dbReference type="EMBL" id="JASCZI010151104">
    <property type="protein sequence ID" value="MED6169435.1"/>
    <property type="molecule type" value="Genomic_DNA"/>
</dbReference>
<evidence type="ECO:0000256" key="6">
    <source>
        <dbReference type="SAM" id="Phobius"/>
    </source>
</evidence>
<accession>A0ABU6V9M6</accession>
<keyword evidence="9" id="KW-1185">Reference proteome</keyword>
<dbReference type="Pfam" id="PF04116">
    <property type="entry name" value="FA_hydroxylase"/>
    <property type="match status" value="1"/>
</dbReference>
<feature type="transmembrane region" description="Helical" evidence="6">
    <location>
        <begin position="197"/>
        <end position="217"/>
    </location>
</feature>
<comment type="subcellular location">
    <subcellularLocation>
        <location evidence="1">Membrane</location>
    </subcellularLocation>
</comment>
<feature type="transmembrane region" description="Helical" evidence="6">
    <location>
        <begin position="125"/>
        <end position="146"/>
    </location>
</feature>
<evidence type="ECO:0000256" key="5">
    <source>
        <dbReference type="ARBA" id="ARBA00023136"/>
    </source>
</evidence>